<dbReference type="InterPro" id="IPR045242">
    <property type="entry name" value="Syntaxin"/>
</dbReference>
<keyword evidence="7" id="KW-0812">Transmembrane</keyword>
<keyword evidence="4" id="KW-0653">Protein transport</keyword>
<reference evidence="10" key="1">
    <citation type="submission" date="2025-08" db="UniProtKB">
        <authorList>
            <consortium name="RefSeq"/>
        </authorList>
    </citation>
    <scope>IDENTIFICATION</scope>
    <source>
        <tissue evidence="10">Stem</tissue>
    </source>
</reference>
<dbReference type="CDD" id="cd15841">
    <property type="entry name" value="SNARE_Qc"/>
    <property type="match status" value="1"/>
</dbReference>
<organism evidence="9 10">
    <name type="scientific">Cucumis melo</name>
    <name type="common">Muskmelon</name>
    <dbReference type="NCBI Taxonomy" id="3656"/>
    <lineage>
        <taxon>Eukaryota</taxon>
        <taxon>Viridiplantae</taxon>
        <taxon>Streptophyta</taxon>
        <taxon>Embryophyta</taxon>
        <taxon>Tracheophyta</taxon>
        <taxon>Spermatophyta</taxon>
        <taxon>Magnoliopsida</taxon>
        <taxon>eudicotyledons</taxon>
        <taxon>Gunneridae</taxon>
        <taxon>Pentapetalae</taxon>
        <taxon>rosids</taxon>
        <taxon>fabids</taxon>
        <taxon>Cucurbitales</taxon>
        <taxon>Cucurbitaceae</taxon>
        <taxon>Benincaseae</taxon>
        <taxon>Cucumis</taxon>
    </lineage>
</organism>
<keyword evidence="9" id="KW-1185">Reference proteome</keyword>
<feature type="transmembrane region" description="Helical" evidence="7">
    <location>
        <begin position="281"/>
        <end position="298"/>
    </location>
</feature>
<evidence type="ECO:0000259" key="8">
    <source>
        <dbReference type="PROSITE" id="PS50192"/>
    </source>
</evidence>
<dbReference type="PANTHER" id="PTHR19957">
    <property type="entry name" value="SYNTAXIN"/>
    <property type="match status" value="1"/>
</dbReference>
<protein>
    <submittedName>
        <fullName evidence="10">Syntaxin-71 isoform X1</fullName>
    </submittedName>
</protein>
<keyword evidence="6 7" id="KW-0472">Membrane</keyword>
<keyword evidence="7" id="KW-1133">Transmembrane helix</keyword>
<dbReference type="Gene3D" id="1.20.5.110">
    <property type="match status" value="1"/>
</dbReference>
<gene>
    <name evidence="10" type="primary">LOC103486468</name>
</gene>
<feature type="domain" description="T-SNARE coiled-coil homology" evidence="8">
    <location>
        <begin position="205"/>
        <end position="267"/>
    </location>
</feature>
<evidence type="ECO:0000256" key="6">
    <source>
        <dbReference type="ARBA" id="ARBA00023136"/>
    </source>
</evidence>
<dbReference type="InterPro" id="IPR006012">
    <property type="entry name" value="Syntaxin/epimorphin_CS"/>
</dbReference>
<dbReference type="PROSITE" id="PS00914">
    <property type="entry name" value="SYNTAXIN"/>
    <property type="match status" value="1"/>
</dbReference>
<keyword evidence="5" id="KW-0175">Coiled coil</keyword>
<sequence length="300" mass="34147">MSVIDLLTRVDAICQKYDKYDIEKQRDLNVSGDDAFARLYATVEADIEAALQKAEDASKEKNRASVVALNAEIRRTKARLLEEVPKLQRLAVKRVKGLSTEDLTTRNDLVLALPDRIQAIPDGTVTTTKNNGGWTSSASRTEIKFDSDGRFDDEYFQHTEQSSQFRQEYEMRKMKQVNCIYPSVVSLLKKEGCMLSGQLLWFKPFILVHMQDQGLDMISEGLDTLKNMAHDMNEEIDRQVPLMDEIDTKVDKAASDLKNTNVRLKDTVNQLRSSRNFCIDIILLCIILGIAAYLYNVLKK</sequence>
<evidence type="ECO:0000313" key="9">
    <source>
        <dbReference type="Proteomes" id="UP001652600"/>
    </source>
</evidence>
<comment type="similarity">
    <text evidence="2">Belongs to the syntaxin family.</text>
</comment>
<keyword evidence="3" id="KW-0813">Transport</keyword>
<proteinExistence type="inferred from homology"/>
<name>A0ABM3KQY3_CUCME</name>
<dbReference type="InterPro" id="IPR000727">
    <property type="entry name" value="T_SNARE_dom"/>
</dbReference>
<dbReference type="Pfam" id="PF05739">
    <property type="entry name" value="SNARE"/>
    <property type="match status" value="1"/>
</dbReference>
<dbReference type="RefSeq" id="XP_050940141.1">
    <property type="nucleotide sequence ID" value="XM_051084184.1"/>
</dbReference>
<dbReference type="SUPFAM" id="SSF58038">
    <property type="entry name" value="SNARE fusion complex"/>
    <property type="match status" value="1"/>
</dbReference>
<dbReference type="Proteomes" id="UP001652600">
    <property type="component" value="Chromosome 4"/>
</dbReference>
<evidence type="ECO:0000256" key="3">
    <source>
        <dbReference type="ARBA" id="ARBA00022448"/>
    </source>
</evidence>
<evidence type="ECO:0000256" key="7">
    <source>
        <dbReference type="SAM" id="Phobius"/>
    </source>
</evidence>
<evidence type="ECO:0000256" key="5">
    <source>
        <dbReference type="ARBA" id="ARBA00023054"/>
    </source>
</evidence>
<evidence type="ECO:0000256" key="2">
    <source>
        <dbReference type="ARBA" id="ARBA00009063"/>
    </source>
</evidence>
<evidence type="ECO:0000256" key="1">
    <source>
        <dbReference type="ARBA" id="ARBA00004370"/>
    </source>
</evidence>
<dbReference type="SMART" id="SM00397">
    <property type="entry name" value="t_SNARE"/>
    <property type="match status" value="1"/>
</dbReference>
<evidence type="ECO:0000256" key="4">
    <source>
        <dbReference type="ARBA" id="ARBA00022927"/>
    </source>
</evidence>
<accession>A0ABM3KQY3</accession>
<comment type="subcellular location">
    <subcellularLocation>
        <location evidence="1">Membrane</location>
    </subcellularLocation>
</comment>
<dbReference type="PANTHER" id="PTHR19957:SF124">
    <property type="entry name" value="SYNTAXIN-8"/>
    <property type="match status" value="1"/>
</dbReference>
<evidence type="ECO:0000313" key="10">
    <source>
        <dbReference type="RefSeq" id="XP_050940141.1"/>
    </source>
</evidence>
<dbReference type="PROSITE" id="PS50192">
    <property type="entry name" value="T_SNARE"/>
    <property type="match status" value="1"/>
</dbReference>
<dbReference type="GeneID" id="103486468"/>